<proteinExistence type="predicted"/>
<accession>A0A6A5U169</accession>
<name>A0A6A5U169_9PLEO</name>
<sequence length="151" mass="16541">MRRVSRCLSAQKSVYKLAEKSVGVEGSAAARFVGGGIVVSCDDAHLRSWRCGGIVVAGEEEGTNRVAMRNTSGLLQERSEWGEMRRLALLRVCCRVLVSLVRGARLSVGHGDAPSQITSPKRHIVTWSICLPTRIVITNSLWQHIDLRTAC</sequence>
<organism evidence="1 2">
    <name type="scientific">Byssothecium circinans</name>
    <dbReference type="NCBI Taxonomy" id="147558"/>
    <lineage>
        <taxon>Eukaryota</taxon>
        <taxon>Fungi</taxon>
        <taxon>Dikarya</taxon>
        <taxon>Ascomycota</taxon>
        <taxon>Pezizomycotina</taxon>
        <taxon>Dothideomycetes</taxon>
        <taxon>Pleosporomycetidae</taxon>
        <taxon>Pleosporales</taxon>
        <taxon>Massarineae</taxon>
        <taxon>Massarinaceae</taxon>
        <taxon>Byssothecium</taxon>
    </lineage>
</organism>
<dbReference type="EMBL" id="ML976986">
    <property type="protein sequence ID" value="KAF1958585.1"/>
    <property type="molecule type" value="Genomic_DNA"/>
</dbReference>
<evidence type="ECO:0000313" key="1">
    <source>
        <dbReference type="EMBL" id="KAF1958585.1"/>
    </source>
</evidence>
<reference evidence="1" key="1">
    <citation type="journal article" date="2020" name="Stud. Mycol.">
        <title>101 Dothideomycetes genomes: a test case for predicting lifestyles and emergence of pathogens.</title>
        <authorList>
            <person name="Haridas S."/>
            <person name="Albert R."/>
            <person name="Binder M."/>
            <person name="Bloem J."/>
            <person name="Labutti K."/>
            <person name="Salamov A."/>
            <person name="Andreopoulos B."/>
            <person name="Baker S."/>
            <person name="Barry K."/>
            <person name="Bills G."/>
            <person name="Bluhm B."/>
            <person name="Cannon C."/>
            <person name="Castanera R."/>
            <person name="Culley D."/>
            <person name="Daum C."/>
            <person name="Ezra D."/>
            <person name="Gonzalez J."/>
            <person name="Henrissat B."/>
            <person name="Kuo A."/>
            <person name="Liang C."/>
            <person name="Lipzen A."/>
            <person name="Lutzoni F."/>
            <person name="Magnuson J."/>
            <person name="Mondo S."/>
            <person name="Nolan M."/>
            <person name="Ohm R."/>
            <person name="Pangilinan J."/>
            <person name="Park H.-J."/>
            <person name="Ramirez L."/>
            <person name="Alfaro M."/>
            <person name="Sun H."/>
            <person name="Tritt A."/>
            <person name="Yoshinaga Y."/>
            <person name="Zwiers L.-H."/>
            <person name="Turgeon B."/>
            <person name="Goodwin S."/>
            <person name="Spatafora J."/>
            <person name="Crous P."/>
            <person name="Grigoriev I."/>
        </authorList>
    </citation>
    <scope>NUCLEOTIDE SEQUENCE</scope>
    <source>
        <strain evidence="1">CBS 675.92</strain>
    </source>
</reference>
<evidence type="ECO:0000313" key="2">
    <source>
        <dbReference type="Proteomes" id="UP000800035"/>
    </source>
</evidence>
<protein>
    <submittedName>
        <fullName evidence="1">Uncharacterized protein</fullName>
    </submittedName>
</protein>
<gene>
    <name evidence="1" type="ORF">CC80DRAFT_15063</name>
</gene>
<dbReference type="Proteomes" id="UP000800035">
    <property type="component" value="Unassembled WGS sequence"/>
</dbReference>
<keyword evidence="2" id="KW-1185">Reference proteome</keyword>
<dbReference type="AlphaFoldDB" id="A0A6A5U169"/>